<feature type="compositionally biased region" description="Basic and acidic residues" evidence="5">
    <location>
        <begin position="660"/>
        <end position="669"/>
    </location>
</feature>
<feature type="domain" description="WWE" evidence="7">
    <location>
        <begin position="688"/>
        <end position="777"/>
    </location>
</feature>
<evidence type="ECO:0000256" key="2">
    <source>
        <dbReference type="ARBA" id="ARBA00023242"/>
    </source>
</evidence>
<gene>
    <name evidence="10" type="primary">LOC109478661</name>
</gene>
<evidence type="ECO:0000259" key="6">
    <source>
        <dbReference type="PROSITE" id="PS50103"/>
    </source>
</evidence>
<keyword evidence="4" id="KW-0862">Zinc</keyword>
<feature type="domain" description="C3H1-type" evidence="6">
    <location>
        <begin position="671"/>
        <end position="698"/>
    </location>
</feature>
<dbReference type="InterPro" id="IPR018123">
    <property type="entry name" value="WWE-dom_subgr"/>
</dbReference>
<dbReference type="AlphaFoldDB" id="A0A6P4Z2X6"/>
<feature type="compositionally biased region" description="Polar residues" evidence="5">
    <location>
        <begin position="293"/>
        <end position="311"/>
    </location>
</feature>
<dbReference type="SMART" id="SM00356">
    <property type="entry name" value="ZnF_C3H1"/>
    <property type="match status" value="6"/>
</dbReference>
<evidence type="ECO:0000313" key="10">
    <source>
        <dbReference type="RefSeq" id="XP_019635885.1"/>
    </source>
</evidence>
<keyword evidence="4" id="KW-0479">Metal-binding</keyword>
<dbReference type="GO" id="GO:0008270">
    <property type="term" value="F:zinc ion binding"/>
    <property type="evidence" value="ECO:0007669"/>
    <property type="project" value="UniProtKB-KW"/>
</dbReference>
<dbReference type="OrthoDB" id="6133115at2759"/>
<evidence type="ECO:0000259" key="7">
    <source>
        <dbReference type="PROSITE" id="PS50918"/>
    </source>
</evidence>
<feature type="compositionally biased region" description="Low complexity" evidence="5">
    <location>
        <begin position="1129"/>
        <end position="1139"/>
    </location>
</feature>
<dbReference type="InterPro" id="IPR037197">
    <property type="entry name" value="WWE_dom_sf"/>
</dbReference>
<feature type="region of interest" description="Disordered" evidence="5">
    <location>
        <begin position="633"/>
        <end position="669"/>
    </location>
</feature>
<dbReference type="Gene3D" id="4.10.1000.10">
    <property type="entry name" value="Zinc finger, CCCH-type"/>
    <property type="match status" value="1"/>
</dbReference>
<dbReference type="SMART" id="SM00678">
    <property type="entry name" value="WWE"/>
    <property type="match status" value="2"/>
</dbReference>
<proteinExistence type="inferred from homology"/>
<dbReference type="Pfam" id="PF00644">
    <property type="entry name" value="PARP"/>
    <property type="match status" value="1"/>
</dbReference>
<feature type="compositionally biased region" description="Low complexity" evidence="5">
    <location>
        <begin position="1237"/>
        <end position="1246"/>
    </location>
</feature>
<evidence type="ECO:0000259" key="8">
    <source>
        <dbReference type="PROSITE" id="PS51059"/>
    </source>
</evidence>
<accession>A0A6P4Z2X6</accession>
<dbReference type="PROSITE" id="PS50103">
    <property type="entry name" value="ZF_C3H1"/>
    <property type="match status" value="3"/>
</dbReference>
<keyword evidence="9" id="KW-1185">Reference proteome</keyword>
<feature type="domain" description="C3H1-type" evidence="6">
    <location>
        <begin position="133"/>
        <end position="156"/>
    </location>
</feature>
<dbReference type="GO" id="GO:0005634">
    <property type="term" value="C:nucleus"/>
    <property type="evidence" value="ECO:0007669"/>
    <property type="project" value="UniProtKB-SubCell"/>
</dbReference>
<dbReference type="PANTHER" id="PTHR45740:SF2">
    <property type="entry name" value="POLY [ADP-RIBOSE] POLYMERASE"/>
    <property type="match status" value="1"/>
</dbReference>
<dbReference type="Pfam" id="PF02825">
    <property type="entry name" value="WWE"/>
    <property type="match status" value="1"/>
</dbReference>
<dbReference type="Gene3D" id="3.90.228.10">
    <property type="match status" value="1"/>
</dbReference>
<reference evidence="10" key="1">
    <citation type="submission" date="2025-08" db="UniProtKB">
        <authorList>
            <consortium name="RefSeq"/>
        </authorList>
    </citation>
    <scope>IDENTIFICATION</scope>
    <source>
        <tissue evidence="10">Gonad</tissue>
    </source>
</reference>
<organism evidence="9 10">
    <name type="scientific">Branchiostoma belcheri</name>
    <name type="common">Amphioxus</name>
    <dbReference type="NCBI Taxonomy" id="7741"/>
    <lineage>
        <taxon>Eukaryota</taxon>
        <taxon>Metazoa</taxon>
        <taxon>Chordata</taxon>
        <taxon>Cephalochordata</taxon>
        <taxon>Leptocardii</taxon>
        <taxon>Amphioxiformes</taxon>
        <taxon>Branchiostomatidae</taxon>
        <taxon>Branchiostoma</taxon>
    </lineage>
</organism>
<feature type="compositionally biased region" description="Low complexity" evidence="5">
    <location>
        <begin position="1173"/>
        <end position="1227"/>
    </location>
</feature>
<dbReference type="PROSITE" id="PS50918">
    <property type="entry name" value="WWE"/>
    <property type="match status" value="2"/>
</dbReference>
<keyword evidence="2" id="KW-0539">Nucleus</keyword>
<feature type="zinc finger region" description="C3H1-type" evidence="4">
    <location>
        <begin position="671"/>
        <end position="698"/>
    </location>
</feature>
<feature type="region of interest" description="Disordered" evidence="5">
    <location>
        <begin position="1"/>
        <end position="51"/>
    </location>
</feature>
<dbReference type="GeneID" id="109478661"/>
<feature type="domain" description="C3H1-type" evidence="6">
    <location>
        <begin position="448"/>
        <end position="470"/>
    </location>
</feature>
<evidence type="ECO:0000256" key="5">
    <source>
        <dbReference type="SAM" id="MobiDB-lite"/>
    </source>
</evidence>
<dbReference type="PROSITE" id="PS51059">
    <property type="entry name" value="PARP_CATALYTIC"/>
    <property type="match status" value="1"/>
</dbReference>
<dbReference type="PANTHER" id="PTHR45740">
    <property type="entry name" value="POLY [ADP-RIBOSE] POLYMERASE"/>
    <property type="match status" value="1"/>
</dbReference>
<evidence type="ECO:0000313" key="9">
    <source>
        <dbReference type="Proteomes" id="UP000515135"/>
    </source>
</evidence>
<dbReference type="Proteomes" id="UP000515135">
    <property type="component" value="Unplaced"/>
</dbReference>
<keyword evidence="4" id="KW-0863">Zinc-finger</keyword>
<feature type="domain" description="PARP catalytic" evidence="8">
    <location>
        <begin position="900"/>
        <end position="1127"/>
    </location>
</feature>
<dbReference type="CDD" id="cd01439">
    <property type="entry name" value="TCCD_inducible_PARP_like"/>
    <property type="match status" value="1"/>
</dbReference>
<dbReference type="InterPro" id="IPR051712">
    <property type="entry name" value="ARTD-AVP"/>
</dbReference>
<dbReference type="RefSeq" id="XP_019635885.1">
    <property type="nucleotide sequence ID" value="XM_019780326.1"/>
</dbReference>
<feature type="region of interest" description="Disordered" evidence="5">
    <location>
        <begin position="269"/>
        <end position="353"/>
    </location>
</feature>
<dbReference type="Gene3D" id="3.30.720.50">
    <property type="match status" value="1"/>
</dbReference>
<sequence length="1255" mass="140325">MYSDNSDSDTESVTSQASSNAGGNKKGRGRRKPNSQGNRPKTQSASRQSPVKDFILQRGGTVSLGELLQQSFYPETEENDVEEWLRDEPGRYLVKRNIKGKVQTVTAIVKVRLCYDFTHSKCKFGNGCTNVHICKDYLEGNCCNSGGTCQFPHNFQSEQNKKVVKGMGLDGLLDDKIVKVIRGSLPKICKFYNLANGCRDNTLCTNLHICNNYIQESCKGDCKLSHNFADPHNDRVLQKHFMISKMPEHILKYSTMLVLFATKRSEAAVPVSRGRGRGRGRGGRGAANRARSTENLSLGSTGASSQHCSTESLEKAGRKAGGRGRSSSGRGGRVNFGRRTSEEGNLATEVEPTSIKPPSETYVFKSICCQYNGKVLFDSIWINEFSPLGLDQTQTTSWFRKRPNKFQIYETADGNLEVSVILPKARLCFGHTMKSGCQKGDQCQFFHVCRNLIQGSCKHGSNCKFVHDLQSEQARRVVHELQLDCLTDDQIINVIRNSTPRVCEAYNSHSCLKADRCRDVHVCAEFVTGRCAEDTCDLNHESCFDTPQTCKLLSEFRMANTDQRVVIKTLLIPPTTAVRPRPSVPKNLQATSTKYPVARPATTSTPQPNISQVVKPKVTSTPTTLQPNISQVVKPNVTSPPATLQPNTPPPAQVMQPKAKAPDPNEERILDGDTTICEDFLAGRCLKSRLCGHHHIKTPYLWQYQDSKNESRSQGRVWTSFSPEVTTKMEEVFSKPSNITFNLLDIETRLNGWTVHFDRMELEISDSYPSKRVRIRRLSTPSSVESTSGEWATTWMWYYEGNGSSWCEYGKSVKPGTTAFITSDDIEQAYITKQPSYKFQTNEYPYTLDFTGMYQQNLDTRYSTKRNVRRRPKFVQFHSASNTRTNLAASQPSSVTRGSLPTTWVPMSQKEAFIRVKLAPTDAEFREVENLFRQTMREDKIILEVERVQNPRLWEKYSMNKQQMIQKSMETRYGRTRTHNGNPYERKLFHGTDPDIIKGICHQNFDHRLSGKNATLYGKGSYFAKDASYSHVYSQASSDGTRYMFLADVLVGMYTRGKPDIPRPPPINPSDPNGDLYDSCVDNETNPTIFVVFKDDQCYPAYLINYADQIDLTAFDMLDSLAGYPGSNYSSASSSTYSTHGYRQGTSTTSTPTRQSSYSAHGRQATSTSTPTRQSSYSGYGRQGSAQPSSATSSPTRQSASSTSYPSSYGVQSPSSRYTSSTSYRFSMGNTPTRPASQQSSSSSGSENKTSCTIQ</sequence>
<feature type="domain" description="WWE" evidence="7">
    <location>
        <begin position="783"/>
        <end position="870"/>
    </location>
</feature>
<comment type="subcellular location">
    <subcellularLocation>
        <location evidence="1">Nucleus</location>
    </subcellularLocation>
</comment>
<feature type="zinc finger region" description="C3H1-type" evidence="4">
    <location>
        <begin position="133"/>
        <end position="156"/>
    </location>
</feature>
<feature type="zinc finger region" description="C3H1-type" evidence="4">
    <location>
        <begin position="448"/>
        <end position="470"/>
    </location>
</feature>
<feature type="region of interest" description="Disordered" evidence="5">
    <location>
        <begin position="1129"/>
        <end position="1255"/>
    </location>
</feature>
<feature type="compositionally biased region" description="Acidic residues" evidence="5">
    <location>
        <begin position="1"/>
        <end position="10"/>
    </location>
</feature>
<protein>
    <submittedName>
        <fullName evidence="10">Uncharacterized protein LOC109478661</fullName>
    </submittedName>
</protein>
<dbReference type="InterPro" id="IPR000571">
    <property type="entry name" value="Znf_CCCH"/>
</dbReference>
<dbReference type="InterPro" id="IPR004170">
    <property type="entry name" value="WWE_dom"/>
</dbReference>
<dbReference type="SUPFAM" id="SSF56399">
    <property type="entry name" value="ADP-ribosylation"/>
    <property type="match status" value="1"/>
</dbReference>
<dbReference type="Gene3D" id="3.30.1370.210">
    <property type="match status" value="1"/>
</dbReference>
<dbReference type="SUPFAM" id="SSF117839">
    <property type="entry name" value="WWE domain"/>
    <property type="match status" value="2"/>
</dbReference>
<dbReference type="KEGG" id="bbel:109478661"/>
<feature type="compositionally biased region" description="Low complexity" evidence="5">
    <location>
        <begin position="1146"/>
        <end position="1159"/>
    </location>
</feature>
<dbReference type="InterPro" id="IPR012317">
    <property type="entry name" value="Poly(ADP-ribose)pol_cat_dom"/>
</dbReference>
<evidence type="ECO:0000256" key="3">
    <source>
        <dbReference type="ARBA" id="ARBA00024347"/>
    </source>
</evidence>
<comment type="similarity">
    <text evidence="3">Belongs to the ARTD/PARP family.</text>
</comment>
<evidence type="ECO:0000256" key="4">
    <source>
        <dbReference type="PROSITE-ProRule" id="PRU00723"/>
    </source>
</evidence>
<name>A0A6P4Z2X6_BRABE</name>
<evidence type="ECO:0000256" key="1">
    <source>
        <dbReference type="ARBA" id="ARBA00004123"/>
    </source>
</evidence>
<dbReference type="GO" id="GO:0003950">
    <property type="term" value="F:NAD+ poly-ADP-ribosyltransferase activity"/>
    <property type="evidence" value="ECO:0007669"/>
    <property type="project" value="InterPro"/>
</dbReference>
<feature type="compositionally biased region" description="Polar residues" evidence="5">
    <location>
        <begin position="36"/>
        <end position="49"/>
    </location>
</feature>
<dbReference type="GO" id="GO:1990404">
    <property type="term" value="F:NAD+-protein mono-ADP-ribosyltransferase activity"/>
    <property type="evidence" value="ECO:0007669"/>
    <property type="project" value="TreeGrafter"/>
</dbReference>